<evidence type="ECO:0000256" key="6">
    <source>
        <dbReference type="ARBA" id="ARBA00022927"/>
    </source>
</evidence>
<evidence type="ECO:0000256" key="7">
    <source>
        <dbReference type="ARBA" id="ARBA00023010"/>
    </source>
</evidence>
<evidence type="ECO:0000259" key="18">
    <source>
        <dbReference type="SMART" id="SM01283"/>
    </source>
</evidence>
<keyword evidence="4" id="KW-0963">Cytoplasm</keyword>
<dbReference type="EMBL" id="CADEAL010001657">
    <property type="protein sequence ID" value="CAB1434357.1"/>
    <property type="molecule type" value="Genomic_DNA"/>
</dbReference>
<evidence type="ECO:0000256" key="2">
    <source>
        <dbReference type="ARBA" id="ARBA00004245"/>
    </source>
</evidence>
<evidence type="ECO:0000256" key="1">
    <source>
        <dbReference type="ARBA" id="ARBA00004204"/>
    </source>
</evidence>
<dbReference type="GO" id="GO:0005856">
    <property type="term" value="C:cytoskeleton"/>
    <property type="evidence" value="ECO:0007669"/>
    <property type="project" value="UniProtKB-SubCell"/>
</dbReference>
<comment type="function">
    <text evidence="13">Acts as an activator of serum response factor (SRF)-dependent transcription possibly by inducing nuclear translocation of MKL1 or MKL2 and through a mechanism requiring Rho-actin signaling.</text>
</comment>
<evidence type="ECO:0000256" key="3">
    <source>
        <dbReference type="ARBA" id="ARBA00022448"/>
    </source>
</evidence>
<dbReference type="PANTHER" id="PTHR22739:SF20">
    <property type="entry name" value="ACTIN-BINDING RHO-ACTIVATING PROTEIN"/>
    <property type="match status" value="1"/>
</dbReference>
<dbReference type="PANTHER" id="PTHR22739">
    <property type="entry name" value="STRIATED MUSCLE ACTIVATOR OF RHO-DEPENDENT SIGNALING-RELATED"/>
    <property type="match status" value="1"/>
</dbReference>
<evidence type="ECO:0000256" key="17">
    <source>
        <dbReference type="SAM" id="MobiDB-lite"/>
    </source>
</evidence>
<keyword evidence="11" id="KW-0009">Actin-binding</keyword>
<proteinExistence type="predicted"/>
<dbReference type="InterPro" id="IPR026111">
    <property type="entry name" value="Abra"/>
</dbReference>
<evidence type="ECO:0000256" key="8">
    <source>
        <dbReference type="ARBA" id="ARBA00023015"/>
    </source>
</evidence>
<dbReference type="GO" id="GO:0003779">
    <property type="term" value="F:actin binding"/>
    <property type="evidence" value="ECO:0007669"/>
    <property type="project" value="UniProtKB-KW"/>
</dbReference>
<dbReference type="GO" id="GO:0045944">
    <property type="term" value="P:positive regulation of transcription by RNA polymerase II"/>
    <property type="evidence" value="ECO:0007669"/>
    <property type="project" value="TreeGrafter"/>
</dbReference>
<dbReference type="GO" id="GO:0030017">
    <property type="term" value="C:sarcomere"/>
    <property type="evidence" value="ECO:0007669"/>
    <property type="project" value="UniProtKB-SubCell"/>
</dbReference>
<feature type="compositionally biased region" description="Polar residues" evidence="17">
    <location>
        <begin position="65"/>
        <end position="79"/>
    </location>
</feature>
<keyword evidence="20" id="KW-1185">Reference proteome</keyword>
<dbReference type="GO" id="GO:0015031">
    <property type="term" value="P:protein transport"/>
    <property type="evidence" value="ECO:0007669"/>
    <property type="project" value="UniProtKB-KW"/>
</dbReference>
<dbReference type="InterPro" id="IPR038095">
    <property type="entry name" value="Costars_sf"/>
</dbReference>
<comment type="subcellular location">
    <subcellularLocation>
        <location evidence="2">Cytoplasm</location>
        <location evidence="2">Cytoskeleton</location>
    </subcellularLocation>
    <subcellularLocation>
        <location evidence="1">Cytoplasm</location>
        <location evidence="1">Myofibril</location>
        <location evidence="1">Sarcomere</location>
    </subcellularLocation>
</comment>
<reference evidence="19" key="1">
    <citation type="submission" date="2020-03" db="EMBL/GenBank/DDBJ databases">
        <authorList>
            <person name="Weist P."/>
        </authorList>
    </citation>
    <scope>NUCLEOTIDE SEQUENCE</scope>
</reference>
<evidence type="ECO:0000256" key="13">
    <source>
        <dbReference type="ARBA" id="ARBA00059783"/>
    </source>
</evidence>
<evidence type="ECO:0000256" key="15">
    <source>
        <dbReference type="ARBA" id="ARBA00073502"/>
    </source>
</evidence>
<keyword evidence="7" id="KW-0811">Translocation</keyword>
<dbReference type="InterPro" id="IPR027817">
    <property type="entry name" value="Costars_dom"/>
</dbReference>
<evidence type="ECO:0000313" key="19">
    <source>
        <dbReference type="EMBL" id="CAB1434357.1"/>
    </source>
</evidence>
<evidence type="ECO:0000256" key="12">
    <source>
        <dbReference type="ARBA" id="ARBA00023212"/>
    </source>
</evidence>
<evidence type="ECO:0000256" key="4">
    <source>
        <dbReference type="ARBA" id="ARBA00022490"/>
    </source>
</evidence>
<feature type="compositionally biased region" description="Basic and acidic residues" evidence="17">
    <location>
        <begin position="80"/>
        <end position="93"/>
    </location>
</feature>
<accession>A0A9N7YQN5</accession>
<evidence type="ECO:0000256" key="16">
    <source>
        <dbReference type="ARBA" id="ARBA00076363"/>
    </source>
</evidence>
<feature type="compositionally biased region" description="Polar residues" evidence="17">
    <location>
        <begin position="7"/>
        <end position="18"/>
    </location>
</feature>
<dbReference type="GO" id="GO:0035025">
    <property type="term" value="P:positive regulation of Rho protein signal transduction"/>
    <property type="evidence" value="ECO:0007669"/>
    <property type="project" value="InterPro"/>
</dbReference>
<keyword evidence="6" id="KW-0653">Protein transport</keyword>
<dbReference type="Pfam" id="PF14705">
    <property type="entry name" value="Costars"/>
    <property type="match status" value="1"/>
</dbReference>
<keyword evidence="12" id="KW-0206">Cytoskeleton</keyword>
<feature type="region of interest" description="Disordered" evidence="17">
    <location>
        <begin position="1"/>
        <end position="103"/>
    </location>
</feature>
<dbReference type="SMART" id="SM01283">
    <property type="entry name" value="Costars"/>
    <property type="match status" value="1"/>
</dbReference>
<dbReference type="FunFam" id="1.10.10.1540:FF:000001">
    <property type="entry name" value="Actin-binding Rho-activating protein a"/>
    <property type="match status" value="1"/>
</dbReference>
<comment type="subunit">
    <text evidence="14">Binds F-actin and ABLIM1, ABLIM2 and ABLIM3. Interaction with ABLIM2 and ABLIM3 enhances activity.</text>
</comment>
<dbReference type="AlphaFoldDB" id="A0A9N7YQN5"/>
<gene>
    <name evidence="19" type="ORF">PLEPLA_LOCUS22405</name>
</gene>
<evidence type="ECO:0000256" key="5">
    <source>
        <dbReference type="ARBA" id="ARBA00022553"/>
    </source>
</evidence>
<dbReference type="Gene3D" id="1.10.10.1540">
    <property type="entry name" value="Costar domain"/>
    <property type="match status" value="1"/>
</dbReference>
<feature type="region of interest" description="Disordered" evidence="17">
    <location>
        <begin position="296"/>
        <end position="316"/>
    </location>
</feature>
<evidence type="ECO:0000256" key="10">
    <source>
        <dbReference type="ARBA" id="ARBA00023163"/>
    </source>
</evidence>
<keyword evidence="10" id="KW-0804">Transcription</keyword>
<evidence type="ECO:0000256" key="14">
    <source>
        <dbReference type="ARBA" id="ARBA00063019"/>
    </source>
</evidence>
<feature type="region of interest" description="Disordered" evidence="17">
    <location>
        <begin position="172"/>
        <end position="193"/>
    </location>
</feature>
<organism evidence="19 20">
    <name type="scientific">Pleuronectes platessa</name>
    <name type="common">European plaice</name>
    <dbReference type="NCBI Taxonomy" id="8262"/>
    <lineage>
        <taxon>Eukaryota</taxon>
        <taxon>Metazoa</taxon>
        <taxon>Chordata</taxon>
        <taxon>Craniata</taxon>
        <taxon>Vertebrata</taxon>
        <taxon>Euteleostomi</taxon>
        <taxon>Actinopterygii</taxon>
        <taxon>Neopterygii</taxon>
        <taxon>Teleostei</taxon>
        <taxon>Neoteleostei</taxon>
        <taxon>Acanthomorphata</taxon>
        <taxon>Carangaria</taxon>
        <taxon>Pleuronectiformes</taxon>
        <taxon>Pleuronectoidei</taxon>
        <taxon>Pleuronectidae</taxon>
        <taxon>Pleuronectes</taxon>
    </lineage>
</organism>
<keyword evidence="8" id="KW-0805">Transcription regulation</keyword>
<keyword evidence="5" id="KW-0597">Phosphoprotein</keyword>
<feature type="domain" description="Costars" evidence="18">
    <location>
        <begin position="319"/>
        <end position="395"/>
    </location>
</feature>
<sequence>MSDKESSQASQRKPSASKNLKEQWVTDNEIKPAGEPSGWAPSTLGGPTEEPRKTWVPKTPPAAQIQPTEVSQVDASTSGEAEKTSAPHKKIEEPPVTSATKTKQVVETVTSSVQEKGAGVGLLTEKITREALPSAEEIDRLLKKKSSPTLRRRCSNMVSSLTKSWKKVEKEQRFGEEGARAGKSQTGGLDKEERGYREEVDVAQTHKGNILKESQVKDGEGDFETWVKIKRPSVPKYKNEAEDANKINALSKKYSAVGNLKSRWQNWASDHTVTQRLNPFSENFDHDYSMSLRLQKGEEGYGRPKEGTKTAERAKRAEQHIHREISDMCFVIRTMADPDPDGKTRITFGELFDRYVRISDKVVGILMRARKHGKVAFEGEMLWQGQDDGVIITLLKVAVEDFRAHHPESAMHYTSQHPPGGGGSSCELRLARSKVMRTRGTRYNEREGGRRVLHFTGDARICGGARWLLKVKRVSRSPPVLCLHQPLCPGHPLGFLLALLIRHQVVRDMWIRGHVSL</sequence>
<protein>
    <recommendedName>
        <fullName evidence="15">Actin-binding Rho-activating protein</fullName>
    </recommendedName>
    <alternativeName>
        <fullName evidence="16">Striated muscle activator of Rho-dependent signaling</fullName>
    </alternativeName>
</protein>
<evidence type="ECO:0000256" key="11">
    <source>
        <dbReference type="ARBA" id="ARBA00023203"/>
    </source>
</evidence>
<evidence type="ECO:0000256" key="9">
    <source>
        <dbReference type="ARBA" id="ARBA00023159"/>
    </source>
</evidence>
<name>A0A9N7YQN5_PLEPL</name>
<keyword evidence="9" id="KW-0010">Activator</keyword>
<evidence type="ECO:0000313" key="20">
    <source>
        <dbReference type="Proteomes" id="UP001153269"/>
    </source>
</evidence>
<keyword evidence="3" id="KW-0813">Transport</keyword>
<dbReference type="Proteomes" id="UP001153269">
    <property type="component" value="Unassembled WGS sequence"/>
</dbReference>
<comment type="caution">
    <text evidence="19">The sequence shown here is derived from an EMBL/GenBank/DDBJ whole genome shotgun (WGS) entry which is preliminary data.</text>
</comment>